<dbReference type="KEGG" id="soe:110782831"/>
<accession>A0A9R0I4P8</accession>
<evidence type="ECO:0000256" key="7">
    <source>
        <dbReference type="RuleBase" id="RU004328"/>
    </source>
</evidence>
<dbReference type="GO" id="GO:0004521">
    <property type="term" value="F:RNA endonuclease activity"/>
    <property type="evidence" value="ECO:0000318"/>
    <property type="project" value="GO_Central"/>
</dbReference>
<keyword evidence="8" id="KW-0732">Signal</keyword>
<dbReference type="GO" id="GO:0005576">
    <property type="term" value="C:extracellular region"/>
    <property type="evidence" value="ECO:0000318"/>
    <property type="project" value="GO_Central"/>
</dbReference>
<comment type="similarity">
    <text evidence="1 7">Belongs to the RNase T2 family.</text>
</comment>
<reference evidence="9" key="1">
    <citation type="journal article" date="2021" name="Nat. Commun.">
        <title>Genomic analyses provide insights into spinach domestication and the genetic basis of agronomic traits.</title>
        <authorList>
            <person name="Cai X."/>
            <person name="Sun X."/>
            <person name="Xu C."/>
            <person name="Sun H."/>
            <person name="Wang X."/>
            <person name="Ge C."/>
            <person name="Zhang Z."/>
            <person name="Wang Q."/>
            <person name="Fei Z."/>
            <person name="Jiao C."/>
            <person name="Wang Q."/>
        </authorList>
    </citation>
    <scope>NUCLEOTIDE SEQUENCE [LARGE SCALE GENOMIC DNA]</scope>
    <source>
        <strain evidence="9">cv. Varoflay</strain>
    </source>
</reference>
<dbReference type="GeneID" id="110782831"/>
<keyword evidence="9" id="KW-1185">Reference proteome</keyword>
<evidence type="ECO:0000256" key="6">
    <source>
        <dbReference type="ARBA" id="ARBA00023239"/>
    </source>
</evidence>
<dbReference type="InterPro" id="IPR033697">
    <property type="entry name" value="Ribonuclease_T2_eukaryotic"/>
</dbReference>
<dbReference type="AlphaFoldDB" id="A0A9R0I4P8"/>
<proteinExistence type="inferred from homology"/>
<dbReference type="SUPFAM" id="SSF55895">
    <property type="entry name" value="Ribonuclease Rh-like"/>
    <property type="match status" value="1"/>
</dbReference>
<evidence type="ECO:0000256" key="2">
    <source>
        <dbReference type="ARBA" id="ARBA00022722"/>
    </source>
</evidence>
<dbReference type="GO" id="GO:0003723">
    <property type="term" value="F:RNA binding"/>
    <property type="evidence" value="ECO:0007669"/>
    <property type="project" value="InterPro"/>
</dbReference>
<feature type="chain" id="PRO_5040480668" evidence="8">
    <location>
        <begin position="37"/>
        <end position="251"/>
    </location>
</feature>
<evidence type="ECO:0000256" key="5">
    <source>
        <dbReference type="ARBA" id="ARBA00023157"/>
    </source>
</evidence>
<dbReference type="GO" id="GO:0006401">
    <property type="term" value="P:RNA catabolic process"/>
    <property type="evidence" value="ECO:0000318"/>
    <property type="project" value="GO_Central"/>
</dbReference>
<keyword evidence="4" id="KW-0378">Hydrolase</keyword>
<organism evidence="9 10">
    <name type="scientific">Spinacia oleracea</name>
    <name type="common">Spinach</name>
    <dbReference type="NCBI Taxonomy" id="3562"/>
    <lineage>
        <taxon>Eukaryota</taxon>
        <taxon>Viridiplantae</taxon>
        <taxon>Streptophyta</taxon>
        <taxon>Embryophyta</taxon>
        <taxon>Tracheophyta</taxon>
        <taxon>Spermatophyta</taxon>
        <taxon>Magnoliopsida</taxon>
        <taxon>eudicotyledons</taxon>
        <taxon>Gunneridae</taxon>
        <taxon>Pentapetalae</taxon>
        <taxon>Caryophyllales</taxon>
        <taxon>Chenopodiaceae</taxon>
        <taxon>Chenopodioideae</taxon>
        <taxon>Anserineae</taxon>
        <taxon>Spinacia</taxon>
    </lineage>
</organism>
<keyword evidence="5" id="KW-1015">Disulfide bond</keyword>
<dbReference type="PANTHER" id="PTHR11240:SF75">
    <property type="entry name" value="RIBONUCLEASE 3"/>
    <property type="match status" value="1"/>
</dbReference>
<keyword evidence="6" id="KW-0456">Lyase</keyword>
<dbReference type="InterPro" id="IPR033130">
    <property type="entry name" value="RNase_T2_His_AS_2"/>
</dbReference>
<evidence type="ECO:0000313" key="9">
    <source>
        <dbReference type="Proteomes" id="UP000813463"/>
    </source>
</evidence>
<dbReference type="Gene3D" id="3.90.730.10">
    <property type="entry name" value="Ribonuclease T2-like"/>
    <property type="match status" value="1"/>
</dbReference>
<feature type="signal peptide" evidence="8">
    <location>
        <begin position="1"/>
        <end position="36"/>
    </location>
</feature>
<dbReference type="PANTHER" id="PTHR11240">
    <property type="entry name" value="RIBONUCLEASE T2"/>
    <property type="match status" value="1"/>
</dbReference>
<dbReference type="PROSITE" id="PS00531">
    <property type="entry name" value="RNASE_T2_2"/>
    <property type="match status" value="1"/>
</dbReference>
<evidence type="ECO:0000256" key="8">
    <source>
        <dbReference type="SAM" id="SignalP"/>
    </source>
</evidence>
<dbReference type="InterPro" id="IPR001568">
    <property type="entry name" value="RNase_T2-like"/>
</dbReference>
<dbReference type="OrthoDB" id="1898737at2759"/>
<keyword evidence="2" id="KW-0540">Nuclease</keyword>
<dbReference type="GO" id="GO:0033897">
    <property type="term" value="F:ribonuclease T2 activity"/>
    <property type="evidence" value="ECO:0007669"/>
    <property type="project" value="InterPro"/>
</dbReference>
<dbReference type="Pfam" id="PF00445">
    <property type="entry name" value="Ribonuclease_T2"/>
    <property type="match status" value="1"/>
</dbReference>
<evidence type="ECO:0000256" key="1">
    <source>
        <dbReference type="ARBA" id="ARBA00007469"/>
    </source>
</evidence>
<dbReference type="InterPro" id="IPR036430">
    <property type="entry name" value="RNase_T2-like_sf"/>
</dbReference>
<dbReference type="RefSeq" id="XP_021842772.1">
    <property type="nucleotide sequence ID" value="XM_021987080.2"/>
</dbReference>
<dbReference type="Proteomes" id="UP000813463">
    <property type="component" value="Chromosome 1"/>
</dbReference>
<reference evidence="10" key="2">
    <citation type="submission" date="2025-08" db="UniProtKB">
        <authorList>
            <consortium name="RefSeq"/>
        </authorList>
    </citation>
    <scope>IDENTIFICATION</scope>
    <source>
        <tissue evidence="10">Leaf</tissue>
    </source>
</reference>
<protein>
    <submittedName>
        <fullName evidence="10">Ribonuclease 1 isoform X1</fullName>
    </submittedName>
</protein>
<dbReference type="CDD" id="cd01061">
    <property type="entry name" value="RNase_T2_euk"/>
    <property type="match status" value="1"/>
</dbReference>
<sequence length="251" mass="28145">MLVLRESKTERMAKRESLIFMNKLVLLLNIAAVVLGNDSSSSSSSSTPGFHAFYFIQQWLPSYCNQQGTTCCDPPAGKLATNFTIYGLWPYSDDGSALQNCPGETFDVSPLQLKAIESMLEKEWPSYTCPQIGRKFWVHEYNKHGTCSKSFLDEMSYFQAALNLKDKINVLQALVDAGIQPNDQFYPLEIINTAITTATGFRPFIFCNYDAQGNSQIWQVLHCVDKTGMEFITCPSSEGQKDCASTIKFPF</sequence>
<gene>
    <name evidence="10" type="primary">LOC110782831</name>
</gene>
<name>A0A9R0I4P8_SPIOL</name>
<dbReference type="GO" id="GO:0016787">
    <property type="term" value="F:hydrolase activity"/>
    <property type="evidence" value="ECO:0007669"/>
    <property type="project" value="UniProtKB-KW"/>
</dbReference>
<evidence type="ECO:0000256" key="3">
    <source>
        <dbReference type="ARBA" id="ARBA00022759"/>
    </source>
</evidence>
<keyword evidence="3" id="KW-0255">Endonuclease</keyword>
<evidence type="ECO:0000256" key="4">
    <source>
        <dbReference type="ARBA" id="ARBA00022801"/>
    </source>
</evidence>
<evidence type="ECO:0000313" key="10">
    <source>
        <dbReference type="RefSeq" id="XP_021842772.1"/>
    </source>
</evidence>